<evidence type="ECO:0000313" key="1">
    <source>
        <dbReference type="EMBL" id="KTS80150.1"/>
    </source>
</evidence>
<name>A0ACC4ZPU6_9BACL</name>
<feature type="non-terminal residue" evidence="1">
    <location>
        <position position="1"/>
    </location>
</feature>
<organism evidence="1 2">
    <name type="scientific">Paenibacillus jamilae</name>
    <dbReference type="NCBI Taxonomy" id="114136"/>
    <lineage>
        <taxon>Bacteria</taxon>
        <taxon>Bacillati</taxon>
        <taxon>Bacillota</taxon>
        <taxon>Bacilli</taxon>
        <taxon>Bacillales</taxon>
        <taxon>Paenibacillaceae</taxon>
        <taxon>Paenibacillus</taxon>
    </lineage>
</organism>
<comment type="caution">
    <text evidence="1">The sequence shown here is derived from an EMBL/GenBank/DDBJ whole genome shotgun (WGS) entry which is preliminary data.</text>
</comment>
<sequence length="120" mass="12740">NGTKFEIGQANNAFVFPGLGLGAIVVKAKRITPSMFTAAADSVANAVDSNELGGALLPHIQKLRDVSFAVAVAVAKAAIQDQVAQAHISDIEQAIRDAMWKPEYVRVKAVESVIQHPHNP</sequence>
<dbReference type="EC" id="1.1.1.38" evidence="1"/>
<protein>
    <submittedName>
        <fullName evidence="1">Malate dehydrogenase</fullName>
        <ecNumber evidence="1">1.1.1.38</ecNumber>
    </submittedName>
</protein>
<reference evidence="1 2" key="1">
    <citation type="journal article" date="2016" name="Front. Microbiol.">
        <title>Genomic Resource of Rice Seed Associated Bacteria.</title>
        <authorList>
            <person name="Midha S."/>
            <person name="Bansal K."/>
            <person name="Sharma S."/>
            <person name="Kumar N."/>
            <person name="Patil P.P."/>
            <person name="Chaudhry V."/>
            <person name="Patil P.B."/>
        </authorList>
    </citation>
    <scope>NUCLEOTIDE SEQUENCE [LARGE SCALE GENOMIC DNA]</scope>
    <source>
        <strain evidence="1 2">NS115</strain>
    </source>
</reference>
<keyword evidence="1" id="KW-0560">Oxidoreductase</keyword>
<dbReference type="Proteomes" id="UP000074866">
    <property type="component" value="Unassembled WGS sequence"/>
</dbReference>
<proteinExistence type="predicted"/>
<keyword evidence="2" id="KW-1185">Reference proteome</keyword>
<dbReference type="EMBL" id="LDRX01000128">
    <property type="protein sequence ID" value="KTS80150.1"/>
    <property type="molecule type" value="Genomic_DNA"/>
</dbReference>
<accession>A0ACC4ZPU6</accession>
<gene>
    <name evidence="1" type="ORF">NS115_21265</name>
</gene>
<evidence type="ECO:0000313" key="2">
    <source>
        <dbReference type="Proteomes" id="UP000074866"/>
    </source>
</evidence>